<proteinExistence type="predicted"/>
<reference evidence="1" key="1">
    <citation type="journal article" date="2017" name="Gigascience">
        <title>The first near-complete assembly of the hexaploid bread wheat genome, Triticum aestivum.</title>
        <authorList>
            <person name="Zimin A.V."/>
            <person name="Puiu D."/>
            <person name="Hall R."/>
            <person name="Kingan S."/>
            <person name="Clavijo B.J."/>
            <person name="Salzberg S.L."/>
        </authorList>
    </citation>
    <scope>NUCLEOTIDE SEQUENCE</scope>
    <source>
        <tissue evidence="1">Leaf</tissue>
    </source>
</reference>
<name>A0A9R1EDS2_WHEAT</name>
<organism evidence="1">
    <name type="scientific">Triticum aestivum</name>
    <name type="common">Wheat</name>
    <dbReference type="NCBI Taxonomy" id="4565"/>
    <lineage>
        <taxon>Eukaryota</taxon>
        <taxon>Viridiplantae</taxon>
        <taxon>Streptophyta</taxon>
        <taxon>Embryophyta</taxon>
        <taxon>Tracheophyta</taxon>
        <taxon>Spermatophyta</taxon>
        <taxon>Magnoliopsida</taxon>
        <taxon>Liliopsida</taxon>
        <taxon>Poales</taxon>
        <taxon>Poaceae</taxon>
        <taxon>BOP clade</taxon>
        <taxon>Pooideae</taxon>
        <taxon>Triticodae</taxon>
        <taxon>Triticeae</taxon>
        <taxon>Triticinae</taxon>
        <taxon>Triticum</taxon>
    </lineage>
</organism>
<gene>
    <name evidence="1" type="ORF">CFC21_022819</name>
</gene>
<dbReference type="EMBL" id="CM022215">
    <property type="protein sequence ID" value="KAF7007937.1"/>
    <property type="molecule type" value="Genomic_DNA"/>
</dbReference>
<feature type="non-terminal residue" evidence="1">
    <location>
        <position position="1"/>
    </location>
</feature>
<feature type="non-terminal residue" evidence="1">
    <location>
        <position position="35"/>
    </location>
</feature>
<accession>A0A9R1EDS2</accession>
<evidence type="ECO:0000313" key="1">
    <source>
        <dbReference type="EMBL" id="KAF7007937.1"/>
    </source>
</evidence>
<comment type="caution">
    <text evidence="1">The sequence shown here is derived from an EMBL/GenBank/DDBJ whole genome shotgun (WGS) entry which is preliminary data.</text>
</comment>
<reference evidence="1" key="2">
    <citation type="submission" date="2020-03" db="EMBL/GenBank/DDBJ databases">
        <title>The second near-complete assembly of the hexaploid bread wheat (Triticum aestivum) genome.</title>
        <authorList>
            <person name="Zimin A.V."/>
            <person name="Puiu D."/>
            <person name="Shumante A."/>
            <person name="Alonge M."/>
            <person name="Salzberg S.L."/>
        </authorList>
    </citation>
    <scope>NUCLEOTIDE SEQUENCE</scope>
    <source>
        <tissue evidence="1">Leaf</tissue>
    </source>
</reference>
<dbReference type="Proteomes" id="UP000815260">
    <property type="component" value="Chromosome 2B"/>
</dbReference>
<protein>
    <submittedName>
        <fullName evidence="1">Uncharacterized protein</fullName>
    </submittedName>
</protein>
<dbReference type="AlphaFoldDB" id="A0A9R1EDS2"/>
<sequence length="35" mass="3964">IFRKVVLFTQSVFLVNVIGDFPDISGAQFAKHLKQ</sequence>